<dbReference type="GO" id="GO:0016020">
    <property type="term" value="C:membrane"/>
    <property type="evidence" value="ECO:0007669"/>
    <property type="project" value="UniProtKB-SubCell"/>
</dbReference>
<protein>
    <submittedName>
        <fullName evidence="9">Uncharacterized protein</fullName>
    </submittedName>
</protein>
<dbReference type="Proteomes" id="UP000281498">
    <property type="component" value="Unassembled WGS sequence"/>
</dbReference>
<feature type="transmembrane region" description="Helical" evidence="8">
    <location>
        <begin position="310"/>
        <end position="330"/>
    </location>
</feature>
<feature type="transmembrane region" description="Helical" evidence="8">
    <location>
        <begin position="222"/>
        <end position="244"/>
    </location>
</feature>
<reference evidence="9 10" key="1">
    <citation type="submission" date="2017-10" db="EMBL/GenBank/DDBJ databases">
        <title>Bacillus sp. nov., a halophilic bacterium isolated from a Keqin Lake.</title>
        <authorList>
            <person name="Wang H."/>
        </authorList>
    </citation>
    <scope>NUCLEOTIDE SEQUENCE [LARGE SCALE GENOMIC DNA]</scope>
    <source>
        <strain evidence="9 10">KCTC 13187</strain>
    </source>
</reference>
<gene>
    <name evidence="9" type="ORF">CR203_04095</name>
</gene>
<dbReference type="PANTHER" id="PTHR34975">
    <property type="entry name" value="SPORE GERMINATION PROTEIN A2"/>
    <property type="match status" value="1"/>
</dbReference>
<organism evidence="9 10">
    <name type="scientific">Salipaludibacillus neizhouensis</name>
    <dbReference type="NCBI Taxonomy" id="885475"/>
    <lineage>
        <taxon>Bacteria</taxon>
        <taxon>Bacillati</taxon>
        <taxon>Bacillota</taxon>
        <taxon>Bacilli</taxon>
        <taxon>Bacillales</taxon>
        <taxon>Bacillaceae</taxon>
    </lineage>
</organism>
<feature type="transmembrane region" description="Helical" evidence="8">
    <location>
        <begin position="15"/>
        <end position="35"/>
    </location>
</feature>
<comment type="subcellular location">
    <subcellularLocation>
        <location evidence="1">Membrane</location>
        <topology evidence="1">Multi-pass membrane protein</topology>
    </subcellularLocation>
</comment>
<proteinExistence type="inferred from homology"/>
<keyword evidence="6 8" id="KW-1133">Transmembrane helix</keyword>
<evidence type="ECO:0000256" key="1">
    <source>
        <dbReference type="ARBA" id="ARBA00004141"/>
    </source>
</evidence>
<evidence type="ECO:0000256" key="4">
    <source>
        <dbReference type="ARBA" id="ARBA00022544"/>
    </source>
</evidence>
<evidence type="ECO:0000313" key="10">
    <source>
        <dbReference type="Proteomes" id="UP000281498"/>
    </source>
</evidence>
<comment type="similarity">
    <text evidence="2">Belongs to the amino acid-polyamine-organocation (APC) superfamily. Spore germination protein (SGP) (TC 2.A.3.9) family.</text>
</comment>
<dbReference type="InterPro" id="IPR004761">
    <property type="entry name" value="Spore_GerAB"/>
</dbReference>
<dbReference type="AlphaFoldDB" id="A0A3A9KEZ4"/>
<dbReference type="RefSeq" id="WP_110936141.1">
    <property type="nucleotide sequence ID" value="NZ_KZ614146.1"/>
</dbReference>
<feature type="transmembrane region" description="Helical" evidence="8">
    <location>
        <begin position="194"/>
        <end position="210"/>
    </location>
</feature>
<feature type="transmembrane region" description="Helical" evidence="8">
    <location>
        <begin position="273"/>
        <end position="298"/>
    </location>
</feature>
<dbReference type="OrthoDB" id="2821253at2"/>
<keyword evidence="10" id="KW-1185">Reference proteome</keyword>
<evidence type="ECO:0000256" key="2">
    <source>
        <dbReference type="ARBA" id="ARBA00007998"/>
    </source>
</evidence>
<dbReference type="GO" id="GO:0009847">
    <property type="term" value="P:spore germination"/>
    <property type="evidence" value="ECO:0007669"/>
    <property type="project" value="InterPro"/>
</dbReference>
<evidence type="ECO:0000256" key="3">
    <source>
        <dbReference type="ARBA" id="ARBA00022448"/>
    </source>
</evidence>
<evidence type="ECO:0000256" key="7">
    <source>
        <dbReference type="ARBA" id="ARBA00023136"/>
    </source>
</evidence>
<dbReference type="PANTHER" id="PTHR34975:SF2">
    <property type="entry name" value="SPORE GERMINATION PROTEIN A2"/>
    <property type="match status" value="1"/>
</dbReference>
<keyword evidence="4" id="KW-0309">Germination</keyword>
<evidence type="ECO:0000256" key="5">
    <source>
        <dbReference type="ARBA" id="ARBA00022692"/>
    </source>
</evidence>
<name>A0A3A9KEZ4_9BACI</name>
<evidence type="ECO:0000313" key="9">
    <source>
        <dbReference type="EMBL" id="RKL69220.1"/>
    </source>
</evidence>
<feature type="transmembrane region" description="Helical" evidence="8">
    <location>
        <begin position="342"/>
        <end position="360"/>
    </location>
</feature>
<keyword evidence="3" id="KW-0813">Transport</keyword>
<dbReference type="Pfam" id="PF03845">
    <property type="entry name" value="Spore_permease"/>
    <property type="match status" value="1"/>
</dbReference>
<evidence type="ECO:0000256" key="8">
    <source>
        <dbReference type="SAM" id="Phobius"/>
    </source>
</evidence>
<accession>A0A3A9KEZ4</accession>
<dbReference type="EMBL" id="PDOE01000001">
    <property type="protein sequence ID" value="RKL69220.1"/>
    <property type="molecule type" value="Genomic_DNA"/>
</dbReference>
<feature type="transmembrane region" description="Helical" evidence="8">
    <location>
        <begin position="41"/>
        <end position="60"/>
    </location>
</feature>
<keyword evidence="5 8" id="KW-0812">Transmembrane</keyword>
<sequence>MNLRDSDQKFGTSKLFVYTYCSTITLGVILLPYVGSEEIRSAWLKVILSVIPYLILLGLFHLTLKKQERGDLIEVFREKTLAIIHIPVILYLFISAVATCRWGIETLLIIVNSYLLTNTSAWIIVGYFLFIIFFSIIYGIEAIAKFLVTLFIMDIVIFITVIFLFFTEDFKWIYIPPVLSVDTMTFLKSSISDMSRYAGVVALLGFFPYMKNDVPFLKVSTISLLFVMITFSMVAIVVLGTFGFDQALTLLSPLTTLIQSVTKGTGIFERLDLIFLTIWLVSFYKISVIQIWFTSFLLKKLIPPLKKTDIMTKLLVVVSLFFLVILTPGYVNLDLTLQNMNLILYSFLVPSILGIFLIASKRGESQ</sequence>
<evidence type="ECO:0000256" key="6">
    <source>
        <dbReference type="ARBA" id="ARBA00022989"/>
    </source>
</evidence>
<feature type="transmembrane region" description="Helical" evidence="8">
    <location>
        <begin position="81"/>
        <end position="104"/>
    </location>
</feature>
<comment type="caution">
    <text evidence="9">The sequence shown here is derived from an EMBL/GenBank/DDBJ whole genome shotgun (WGS) entry which is preliminary data.</text>
</comment>
<feature type="transmembrane region" description="Helical" evidence="8">
    <location>
        <begin position="119"/>
        <end position="140"/>
    </location>
</feature>
<feature type="transmembrane region" description="Helical" evidence="8">
    <location>
        <begin position="147"/>
        <end position="166"/>
    </location>
</feature>
<keyword evidence="7 8" id="KW-0472">Membrane</keyword>